<feature type="region of interest" description="Disordered" evidence="1">
    <location>
        <begin position="113"/>
        <end position="182"/>
    </location>
</feature>
<dbReference type="EMBL" id="CAJOBE010027150">
    <property type="protein sequence ID" value="CAF4276194.1"/>
    <property type="molecule type" value="Genomic_DNA"/>
</dbReference>
<protein>
    <submittedName>
        <fullName evidence="2">Uncharacterized protein</fullName>
    </submittedName>
</protein>
<feature type="compositionally biased region" description="Low complexity" evidence="1">
    <location>
        <begin position="120"/>
        <end position="162"/>
    </location>
</feature>
<feature type="non-terminal residue" evidence="2">
    <location>
        <position position="1"/>
    </location>
</feature>
<evidence type="ECO:0000256" key="1">
    <source>
        <dbReference type="SAM" id="MobiDB-lite"/>
    </source>
</evidence>
<accession>A0A820GDK9</accession>
<dbReference type="Proteomes" id="UP000663874">
    <property type="component" value="Unassembled WGS sequence"/>
</dbReference>
<sequence>KKAEDSQKVLNQLNNNMDLTIPLYQEPNDLESIQKIRTQYMNVMKNRLINLLKKSRERYMYLTKFESENYDQSYQEWQKSIEKDEKLILSKDIITYRDIFEKTFPELRKVREDKEKKHLTQNTNDSSSSSSSSTTITTTPIEQPQQQQQQQQQISTIINTVEQENEEETDEKMRKSSVIPPIMYDDDDDESFVFCFIFF</sequence>
<dbReference type="AlphaFoldDB" id="A0A820GDK9"/>
<feature type="non-terminal residue" evidence="2">
    <location>
        <position position="199"/>
    </location>
</feature>
<evidence type="ECO:0000313" key="3">
    <source>
        <dbReference type="Proteomes" id="UP000663874"/>
    </source>
</evidence>
<name>A0A820GDK9_9BILA</name>
<proteinExistence type="predicted"/>
<organism evidence="2 3">
    <name type="scientific">Rotaria sordida</name>
    <dbReference type="NCBI Taxonomy" id="392033"/>
    <lineage>
        <taxon>Eukaryota</taxon>
        <taxon>Metazoa</taxon>
        <taxon>Spiralia</taxon>
        <taxon>Gnathifera</taxon>
        <taxon>Rotifera</taxon>
        <taxon>Eurotatoria</taxon>
        <taxon>Bdelloidea</taxon>
        <taxon>Philodinida</taxon>
        <taxon>Philodinidae</taxon>
        <taxon>Rotaria</taxon>
    </lineage>
</organism>
<gene>
    <name evidence="2" type="ORF">FNK824_LOCUS39706</name>
</gene>
<evidence type="ECO:0000313" key="2">
    <source>
        <dbReference type="EMBL" id="CAF4276194.1"/>
    </source>
</evidence>
<reference evidence="2" key="1">
    <citation type="submission" date="2021-02" db="EMBL/GenBank/DDBJ databases">
        <authorList>
            <person name="Nowell W R."/>
        </authorList>
    </citation>
    <scope>NUCLEOTIDE SEQUENCE</scope>
</reference>
<comment type="caution">
    <text evidence="2">The sequence shown here is derived from an EMBL/GenBank/DDBJ whole genome shotgun (WGS) entry which is preliminary data.</text>
</comment>